<dbReference type="AlphaFoldDB" id="A0A0B6YJV1"/>
<protein>
    <submittedName>
        <fullName evidence="2">Uncharacterized protein</fullName>
    </submittedName>
</protein>
<reference evidence="2" key="1">
    <citation type="submission" date="2014-12" db="EMBL/GenBank/DDBJ databases">
        <title>Insight into the proteome of Arion vulgaris.</title>
        <authorList>
            <person name="Aradska J."/>
            <person name="Bulat T."/>
            <person name="Smidak R."/>
            <person name="Sarate P."/>
            <person name="Gangsoo J."/>
            <person name="Sialana F."/>
            <person name="Bilban M."/>
            <person name="Lubec G."/>
        </authorList>
    </citation>
    <scope>NUCLEOTIDE SEQUENCE</scope>
    <source>
        <tissue evidence="2">Skin</tissue>
    </source>
</reference>
<proteinExistence type="predicted"/>
<evidence type="ECO:0000313" key="2">
    <source>
        <dbReference type="EMBL" id="CEK56096.1"/>
    </source>
</evidence>
<dbReference type="EMBL" id="HACG01009231">
    <property type="protein sequence ID" value="CEK56096.1"/>
    <property type="molecule type" value="Transcribed_RNA"/>
</dbReference>
<feature type="non-terminal residue" evidence="2">
    <location>
        <position position="1"/>
    </location>
</feature>
<gene>
    <name evidence="2" type="primary">ORF26785</name>
</gene>
<organism evidence="2">
    <name type="scientific">Arion vulgaris</name>
    <dbReference type="NCBI Taxonomy" id="1028688"/>
    <lineage>
        <taxon>Eukaryota</taxon>
        <taxon>Metazoa</taxon>
        <taxon>Spiralia</taxon>
        <taxon>Lophotrochozoa</taxon>
        <taxon>Mollusca</taxon>
        <taxon>Gastropoda</taxon>
        <taxon>Heterobranchia</taxon>
        <taxon>Euthyneura</taxon>
        <taxon>Panpulmonata</taxon>
        <taxon>Eupulmonata</taxon>
        <taxon>Stylommatophora</taxon>
        <taxon>Helicina</taxon>
        <taxon>Arionoidea</taxon>
        <taxon>Arionidae</taxon>
        <taxon>Arion</taxon>
    </lineage>
</organism>
<accession>A0A0B6YJV1</accession>
<feature type="compositionally biased region" description="Polar residues" evidence="1">
    <location>
        <begin position="8"/>
        <end position="26"/>
    </location>
</feature>
<feature type="region of interest" description="Disordered" evidence="1">
    <location>
        <begin position="1"/>
        <end position="26"/>
    </location>
</feature>
<evidence type="ECO:0000256" key="1">
    <source>
        <dbReference type="SAM" id="MobiDB-lite"/>
    </source>
</evidence>
<sequence length="79" mass="8631">DDRKASGDGSNIRNVTSPGGASSRTNVHVVTEKQQKQDASFGFPECLSPVSSRQPVEESLDEHFSVDDYKVPTNCKILH</sequence>
<name>A0A0B6YJV1_9EUPU</name>